<evidence type="ECO:0000256" key="2">
    <source>
        <dbReference type="SAM" id="MobiDB-lite"/>
    </source>
</evidence>
<dbReference type="InterPro" id="IPR025757">
    <property type="entry name" value="MIP1_Leuzipper"/>
</dbReference>
<feature type="compositionally biased region" description="Low complexity" evidence="2">
    <location>
        <begin position="303"/>
        <end position="316"/>
    </location>
</feature>
<sequence length="605" mass="69196">MELNSSLHKRSKSDYSGNTFEEDKFRDLLKSSYLSEDMGQLKNWVEPKKRHLTDTMIQNSLKEEISELQKQLENQFAMRQALERALCNKPFLHDSKFENSVSKPAKALIKDIAILEMEVVYLEKYLLSMYRKTFAKRLTSSSMVRERPNRNSLSNKPLSLEIPECNIIEDSATNAGNLMSSEGSVDNPLKECDDILGSQILFDSSIHRSHSSLSHRSAVAVRTSPLQGPLAVAEAVESYHSLPLSMLERTKGRANPSLAEHLGPSIHDRVWETPNRISEEMIKSISAIYCHLADPPLLNNGFPSSPISFPSSRSSPQDQHHNWSQQCSENSLSNSWLDSSFHIESPKDFTLPFQTLAEVQGICRDRQSLMKVENMIQNFRSLVSTLEVVDPKKMKHEEKLAFWINVHNALVMHAYLVYGIPRGNSKRISLLLKAAYNIGGHTISVDMIQSSILTCRLPRSGQWLQSLFFPRAKCRDRDSWKAFTIGHPEPRLHFALCSGSHSDPVLRLYTPKRVFQELEVAKEEYVHTNMRIQKDLKLLLPKKVESFVKESDLCPSGFLELIEQSLPGFLREKFQQSQEGKIWKKIVWVPHNFTFRYLIADELVK</sequence>
<name>A0ABD3B5X4_9GENT</name>
<gene>
    <name evidence="5" type="ORF">ACH5RR_002300</name>
</gene>
<protein>
    <recommendedName>
        <fullName evidence="7">Ternary complex factor MIP1</fullName>
    </recommendedName>
</protein>
<dbReference type="AlphaFoldDB" id="A0ABD3B5X4"/>
<evidence type="ECO:0000313" key="6">
    <source>
        <dbReference type="Proteomes" id="UP001630127"/>
    </source>
</evidence>
<feature type="domain" description="Ternary complex factor MIP1 leucine-zipper" evidence="4">
    <location>
        <begin position="58"/>
        <end position="135"/>
    </location>
</feature>
<dbReference type="Pfam" id="PF14389">
    <property type="entry name" value="Lzipper-MIP1"/>
    <property type="match status" value="1"/>
</dbReference>
<evidence type="ECO:0000259" key="4">
    <source>
        <dbReference type="Pfam" id="PF14389"/>
    </source>
</evidence>
<dbReference type="Proteomes" id="UP001630127">
    <property type="component" value="Unassembled WGS sequence"/>
</dbReference>
<organism evidence="5 6">
    <name type="scientific">Cinchona calisaya</name>
    <dbReference type="NCBI Taxonomy" id="153742"/>
    <lineage>
        <taxon>Eukaryota</taxon>
        <taxon>Viridiplantae</taxon>
        <taxon>Streptophyta</taxon>
        <taxon>Embryophyta</taxon>
        <taxon>Tracheophyta</taxon>
        <taxon>Spermatophyta</taxon>
        <taxon>Magnoliopsida</taxon>
        <taxon>eudicotyledons</taxon>
        <taxon>Gunneridae</taxon>
        <taxon>Pentapetalae</taxon>
        <taxon>asterids</taxon>
        <taxon>lamiids</taxon>
        <taxon>Gentianales</taxon>
        <taxon>Rubiaceae</taxon>
        <taxon>Cinchonoideae</taxon>
        <taxon>Cinchoneae</taxon>
        <taxon>Cinchona</taxon>
    </lineage>
</organism>
<evidence type="ECO:0008006" key="7">
    <source>
        <dbReference type="Google" id="ProtNLM"/>
    </source>
</evidence>
<comment type="caution">
    <text evidence="5">The sequence shown here is derived from an EMBL/GenBank/DDBJ whole genome shotgun (WGS) entry which is preliminary data.</text>
</comment>
<dbReference type="PANTHER" id="PTHR23054">
    <property type="entry name" value="TERNARY COMPLEX FACTOR MIP1, LEUCINE-ZIPPER-RELATED"/>
    <property type="match status" value="1"/>
</dbReference>
<keyword evidence="1" id="KW-0175">Coiled coil</keyword>
<dbReference type="Pfam" id="PF04784">
    <property type="entry name" value="DUF547"/>
    <property type="match status" value="1"/>
</dbReference>
<feature type="domain" description="DUF547" evidence="3">
    <location>
        <begin position="392"/>
        <end position="526"/>
    </location>
</feature>
<feature type="coiled-coil region" evidence="1">
    <location>
        <begin position="58"/>
        <end position="85"/>
    </location>
</feature>
<feature type="region of interest" description="Disordered" evidence="2">
    <location>
        <begin position="303"/>
        <end position="325"/>
    </location>
</feature>
<accession>A0ABD3B5X4</accession>
<dbReference type="InterPro" id="IPR006869">
    <property type="entry name" value="DUF547"/>
</dbReference>
<evidence type="ECO:0000256" key="1">
    <source>
        <dbReference type="SAM" id="Coils"/>
    </source>
</evidence>
<dbReference type="EMBL" id="JBJUIK010000001">
    <property type="protein sequence ID" value="KAL3538934.1"/>
    <property type="molecule type" value="Genomic_DNA"/>
</dbReference>
<evidence type="ECO:0000259" key="3">
    <source>
        <dbReference type="Pfam" id="PF04784"/>
    </source>
</evidence>
<keyword evidence="6" id="KW-1185">Reference proteome</keyword>
<dbReference type="PANTHER" id="PTHR23054:SF20">
    <property type="entry name" value="DUF547 DOMAIN-CONTAINING PROTEIN"/>
    <property type="match status" value="1"/>
</dbReference>
<proteinExistence type="predicted"/>
<evidence type="ECO:0000313" key="5">
    <source>
        <dbReference type="EMBL" id="KAL3538934.1"/>
    </source>
</evidence>
<reference evidence="5 6" key="1">
    <citation type="submission" date="2024-11" db="EMBL/GenBank/DDBJ databases">
        <title>A near-complete genome assembly of Cinchona calisaya.</title>
        <authorList>
            <person name="Lian D.C."/>
            <person name="Zhao X.W."/>
            <person name="Wei L."/>
        </authorList>
    </citation>
    <scope>NUCLEOTIDE SEQUENCE [LARGE SCALE GENOMIC DNA]</scope>
    <source>
        <tissue evidence="5">Nenye</tissue>
    </source>
</reference>